<keyword evidence="5" id="KW-1185">Reference proteome</keyword>
<dbReference type="PANTHER" id="PTHR33091">
    <property type="entry name" value="PROTEIN, PUTATIVE, EXPRESSED-RELATED"/>
    <property type="match status" value="1"/>
</dbReference>
<organism evidence="4 5">
    <name type="scientific">Punica granatum</name>
    <name type="common">Pomegranate</name>
    <dbReference type="NCBI Taxonomy" id="22663"/>
    <lineage>
        <taxon>Eukaryota</taxon>
        <taxon>Viridiplantae</taxon>
        <taxon>Streptophyta</taxon>
        <taxon>Embryophyta</taxon>
        <taxon>Tracheophyta</taxon>
        <taxon>Spermatophyta</taxon>
        <taxon>Magnoliopsida</taxon>
        <taxon>eudicotyledons</taxon>
        <taxon>Gunneridae</taxon>
        <taxon>Pentapetalae</taxon>
        <taxon>rosids</taxon>
        <taxon>malvids</taxon>
        <taxon>Myrtales</taxon>
        <taxon>Lythraceae</taxon>
        <taxon>Punica</taxon>
    </lineage>
</organism>
<comment type="similarity">
    <text evidence="1">Belongs to the protease inhibitor I13 (potato type I serine protease inhibitor) family.</text>
</comment>
<comment type="caution">
    <text evidence="4">The sequence shown here is derived from an EMBL/GenBank/DDBJ whole genome shotgun (WGS) entry which is preliminary data.</text>
</comment>
<dbReference type="PROSITE" id="PS00285">
    <property type="entry name" value="POTATO_INHIBITOR"/>
    <property type="match status" value="1"/>
</dbReference>
<dbReference type="PANTHER" id="PTHR33091:SF29">
    <property type="entry name" value="SUBTILISIN INHIBITOR 1"/>
    <property type="match status" value="1"/>
</dbReference>
<evidence type="ECO:0000256" key="2">
    <source>
        <dbReference type="ARBA" id="ARBA00022690"/>
    </source>
</evidence>
<dbReference type="GeneID" id="116210610"/>
<accession>A0A2I0IHH0</accession>
<proteinExistence type="inferred from homology"/>
<evidence type="ECO:0000256" key="1">
    <source>
        <dbReference type="ARBA" id="ARBA00008210"/>
    </source>
</evidence>
<keyword evidence="3" id="KW-0722">Serine protease inhibitor</keyword>
<dbReference type="Proteomes" id="UP000233551">
    <property type="component" value="Unassembled WGS sequence"/>
</dbReference>
<dbReference type="GO" id="GO:0009611">
    <property type="term" value="P:response to wounding"/>
    <property type="evidence" value="ECO:0007669"/>
    <property type="project" value="InterPro"/>
</dbReference>
<evidence type="ECO:0000313" key="4">
    <source>
        <dbReference type="EMBL" id="PKI43452.1"/>
    </source>
</evidence>
<dbReference type="EMBL" id="PGOL01003048">
    <property type="protein sequence ID" value="PKI43452.1"/>
    <property type="molecule type" value="Genomic_DNA"/>
</dbReference>
<dbReference type="InterPro" id="IPR036354">
    <property type="entry name" value="Prot_inh_pot1_sf"/>
</dbReference>
<protein>
    <submittedName>
        <fullName evidence="4">Uncharacterized protein</fullName>
    </submittedName>
</protein>
<evidence type="ECO:0000313" key="5">
    <source>
        <dbReference type="Proteomes" id="UP000233551"/>
    </source>
</evidence>
<dbReference type="AlphaFoldDB" id="A0A2I0IHH0"/>
<dbReference type="Gene3D" id="3.30.10.10">
    <property type="entry name" value="Trypsin Inhibitor V, subunit A"/>
    <property type="match status" value="1"/>
</dbReference>
<evidence type="ECO:0000256" key="3">
    <source>
        <dbReference type="ARBA" id="ARBA00022900"/>
    </source>
</evidence>
<dbReference type="SUPFAM" id="SSF54654">
    <property type="entry name" value="CI-2 family of serine protease inhibitors"/>
    <property type="match status" value="1"/>
</dbReference>
<reference evidence="4 5" key="1">
    <citation type="submission" date="2017-11" db="EMBL/GenBank/DDBJ databases">
        <title>De-novo sequencing of pomegranate (Punica granatum L.) genome.</title>
        <authorList>
            <person name="Akparov Z."/>
            <person name="Amiraslanov A."/>
            <person name="Hajiyeva S."/>
            <person name="Abbasov M."/>
            <person name="Kaur K."/>
            <person name="Hamwieh A."/>
            <person name="Solovyev V."/>
            <person name="Salamov A."/>
            <person name="Braich B."/>
            <person name="Kosarev P."/>
            <person name="Mahmoud A."/>
            <person name="Hajiyev E."/>
            <person name="Babayeva S."/>
            <person name="Izzatullayeva V."/>
            <person name="Mammadov A."/>
            <person name="Mammadov A."/>
            <person name="Sharifova S."/>
            <person name="Ojaghi J."/>
            <person name="Eynullazada K."/>
            <person name="Bayramov B."/>
            <person name="Abdulazimova A."/>
            <person name="Shahmuradov I."/>
        </authorList>
    </citation>
    <scope>NUCLEOTIDE SEQUENCE [LARGE SCALE GENOMIC DNA]</scope>
    <source>
        <strain evidence="5">cv. AG2017</strain>
        <tissue evidence="4">Leaf</tissue>
    </source>
</reference>
<name>A0A2I0IHH0_PUNGR</name>
<sequence length="103" mass="11467">MAEEEKQANPPQDQEHQSTDSPAHLLPRFYGALGGGNSSEKDSWPELVGLMADEAEKKIKEEKPRAIVQVVGPDCFTTMDFNTGRVRLYVDPSGKVERRPRIG</sequence>
<dbReference type="OrthoDB" id="10013825at2759"/>
<dbReference type="STRING" id="22663.A0A2I0IHH0"/>
<gene>
    <name evidence="4" type="ORF">CRG98_036209</name>
</gene>
<keyword evidence="2" id="KW-0646">Protease inhibitor</keyword>
<dbReference type="InterPro" id="IPR000864">
    <property type="entry name" value="Prot_inh_pot1"/>
</dbReference>
<dbReference type="GO" id="GO:0004867">
    <property type="term" value="F:serine-type endopeptidase inhibitor activity"/>
    <property type="evidence" value="ECO:0007669"/>
    <property type="project" value="UniProtKB-KW"/>
</dbReference>
<dbReference type="Pfam" id="PF00280">
    <property type="entry name" value="potato_inhibit"/>
    <property type="match status" value="1"/>
</dbReference>